<accession>A0ACC2U305</accession>
<proteinExistence type="predicted"/>
<organism evidence="1 2">
    <name type="scientific">Entomophthora muscae</name>
    <dbReference type="NCBI Taxonomy" id="34485"/>
    <lineage>
        <taxon>Eukaryota</taxon>
        <taxon>Fungi</taxon>
        <taxon>Fungi incertae sedis</taxon>
        <taxon>Zoopagomycota</taxon>
        <taxon>Entomophthoromycotina</taxon>
        <taxon>Entomophthoromycetes</taxon>
        <taxon>Entomophthorales</taxon>
        <taxon>Entomophthoraceae</taxon>
        <taxon>Entomophthora</taxon>
    </lineage>
</organism>
<dbReference type="Proteomes" id="UP001165960">
    <property type="component" value="Unassembled WGS sequence"/>
</dbReference>
<sequence>MSIKESRTDVLIVGAGPVGLSLAIMLAQMKHLFACIYDLNLGRKRFFRQLGVLEAITQKGRTANIGFGAFYQGEHLYDVSLPLSNSSCPYYVGLEQSETELILTARLKELGVEIEKGIVLESFVFKKDQQVAESALVSSVEDKEKERISFIYVVGCDGGHSLTRNLAGISFSGENVNIGLTLCDVVVKTNLKKIPSGKFNDLRA</sequence>
<name>A0ACC2U305_9FUNG</name>
<evidence type="ECO:0000313" key="2">
    <source>
        <dbReference type="Proteomes" id="UP001165960"/>
    </source>
</evidence>
<keyword evidence="2" id="KW-1185">Reference proteome</keyword>
<reference evidence="1" key="1">
    <citation type="submission" date="2022-04" db="EMBL/GenBank/DDBJ databases">
        <title>Genome of the entomopathogenic fungus Entomophthora muscae.</title>
        <authorList>
            <person name="Elya C."/>
            <person name="Lovett B.R."/>
            <person name="Lee E."/>
            <person name="Macias A.M."/>
            <person name="Hajek A.E."/>
            <person name="De Bivort B.L."/>
            <person name="Kasson M.T."/>
            <person name="De Fine Licht H.H."/>
            <person name="Stajich J.E."/>
        </authorList>
    </citation>
    <scope>NUCLEOTIDE SEQUENCE</scope>
    <source>
        <strain evidence="1">Berkeley</strain>
    </source>
</reference>
<evidence type="ECO:0000313" key="1">
    <source>
        <dbReference type="EMBL" id="KAJ9081385.1"/>
    </source>
</evidence>
<comment type="caution">
    <text evidence="1">The sequence shown here is derived from an EMBL/GenBank/DDBJ whole genome shotgun (WGS) entry which is preliminary data.</text>
</comment>
<protein>
    <submittedName>
        <fullName evidence="1">Uncharacterized protein</fullName>
    </submittedName>
</protein>
<dbReference type="EMBL" id="QTSX02001479">
    <property type="protein sequence ID" value="KAJ9081385.1"/>
    <property type="molecule type" value="Genomic_DNA"/>
</dbReference>
<gene>
    <name evidence="1" type="ORF">DSO57_1015092</name>
</gene>